<feature type="domain" description="DUF6443" evidence="2">
    <location>
        <begin position="34"/>
        <end position="150"/>
    </location>
</feature>
<protein>
    <submittedName>
        <fullName evidence="3">RHS repeat-associated core domain-containing protein</fullName>
    </submittedName>
    <submittedName>
        <fullName evidence="4">Sugar-binding protein</fullName>
    </submittedName>
</protein>
<keyword evidence="6" id="KW-1185">Reference proteome</keyword>
<dbReference type="EMBL" id="PPEH01000002">
    <property type="protein sequence ID" value="PNW14792.1"/>
    <property type="molecule type" value="Genomic_DNA"/>
</dbReference>
<evidence type="ECO:0000313" key="4">
    <source>
        <dbReference type="EMBL" id="PNW14792.1"/>
    </source>
</evidence>
<dbReference type="Gene3D" id="2.180.10.10">
    <property type="entry name" value="RHS repeat-associated core"/>
    <property type="match status" value="1"/>
</dbReference>
<keyword evidence="1" id="KW-0732">Signal</keyword>
<dbReference type="Proteomes" id="UP000236262">
    <property type="component" value="Unassembled WGS sequence"/>
</dbReference>
<dbReference type="InterPro" id="IPR022385">
    <property type="entry name" value="Rhs_assc_core"/>
</dbReference>
<organism evidence="4 5">
    <name type="scientific">Chryseobacterium lactis</name>
    <dbReference type="NCBI Taxonomy" id="1241981"/>
    <lineage>
        <taxon>Bacteria</taxon>
        <taxon>Pseudomonadati</taxon>
        <taxon>Bacteroidota</taxon>
        <taxon>Flavobacteriia</taxon>
        <taxon>Flavobacteriales</taxon>
        <taxon>Weeksellaceae</taxon>
        <taxon>Chryseobacterium group</taxon>
        <taxon>Chryseobacterium</taxon>
    </lineage>
</organism>
<dbReference type="Pfam" id="PF20041">
    <property type="entry name" value="DUF6443"/>
    <property type="match status" value="1"/>
</dbReference>
<evidence type="ECO:0000259" key="2">
    <source>
        <dbReference type="Pfam" id="PF20041"/>
    </source>
</evidence>
<dbReference type="EMBL" id="CP033924">
    <property type="protein sequence ID" value="AZA84672.1"/>
    <property type="molecule type" value="Genomic_DNA"/>
</dbReference>
<accession>A0A3G6RJB2</accession>
<evidence type="ECO:0000313" key="5">
    <source>
        <dbReference type="Proteomes" id="UP000236262"/>
    </source>
</evidence>
<dbReference type="RefSeq" id="WP_103290380.1">
    <property type="nucleotide sequence ID" value="NZ_CP033924.1"/>
</dbReference>
<sequence length="1257" mass="139860">MKKIIISSLLFVTSIFQAQTNTENYIQNRVYLEPTATTNTSIKQVQTVTYFDGLGRSMQEVAVKASPTGKDIVSFFEYDDLGRRTKDYFPIPQKGTQSGNIYPTHLNNKTDVYGSEKIYSENVVENSPLKRIQQQLLPGNDWSAKSTAFGYDVNTAGEVKKYNISTSWTEGRTESSLSQSGNYSPGTLYKSSIVDEDGNKSEVFKDKKGQTILVRKNTGTESIDTYYIYNEYGQLVYTLPPLAVQAAINTSTLDNLCYQYRYDNWGRLVEKKLPGKDWEYMVYDKQNRLVATQDANLKEKGQWLYTKYDKFGRIAYTGINTGGTRSQEQTEANTFGSNNVDRGNSVFFNRQGMDVYYGSSDLTYPKSPTWVTLLSLNYYDTYPGYSFSPVVPQSIQGEEVLKDTPKNGMSTKGLPVISLTKNIEDDNWTKSYIYYDFKGRVIGGHSTNHLGGYTRTETALDFAGMAKQSKTYHKRLESDVEKVITQTFTYDAQNRLLLHKHQVDNNPEEILSQNEYNELSQLKNKKVGGTNITQPLQSIDYTYNIRGWLTKINDPSDLNGKLFGYAIKYASPVNPNVAPGKFNGTITEVDWKNASEDVLKRYDYSYDTTGRLQNAIYSEPNSANPFNNYYNENLTYDLNGNIKTLKRNAFPVTGNTATLVDDLVYQYTGNRLDKVLENALNDTGYEGGNNPVSYDLNGNMTNMLDKNIQSIAYNYLNLSNEFWIKQTNSTGQFTTTSISYLYSADGEKLRKTYFSSPPRGSGTTRMTDYLDGFQYNYVDKGSVCLTCRTESAYEEQAYKAGLGPVIPGIPTWKLDFVSTAQGFYSFTENRYIYQYNDHLGNTRVSFAKNSAGAPEITDTNNYYPFGLNHTGGNGINNSKFGGLYSYKYNGKELQETGLFDYGWRQYMPDLGRWNGLDQLAESYHSTSPYAYVANNPVSLTDPDGRWIDDSGHIVDTSGQTYGFLGSSTKPKQATNYLGTGLGEGGGSNYTPFGQTQAYADIMTAFGNGKTGDATIQNGSLSWRTSNGSDGVIELPEVVLSGTSSLLFGLQLRNHVNAYMKEWNAQSNLDWKRRTCGHCFDGPIKYMGGPGDPFGFFEGIGMAISGSDNSGMKLAALPLLVLTKNGDDALKLLAVEKSILKEEAKAISKNAVAKNGTLNAGPFAGEGLVAKNGKSRNFTVDERKIINEQGYSLGCHTCGQTSPGTKSGNFILDHQPANALIPSGWPQTFYPHCRFCSSSQGGIIGGMKKQGILPKISN</sequence>
<evidence type="ECO:0000313" key="3">
    <source>
        <dbReference type="EMBL" id="AZA84672.1"/>
    </source>
</evidence>
<reference evidence="3 6" key="2">
    <citation type="submission" date="2018-11" db="EMBL/GenBank/DDBJ databases">
        <title>Proposal to divide the Flavobacteriaceae and reorganize its genera based on Amino Acid Identity values calculated from whole genome sequences.</title>
        <authorList>
            <person name="Nicholson A.C."/>
            <person name="Gulvik C.A."/>
            <person name="Whitney A.M."/>
            <person name="Humrighouse B.W."/>
            <person name="Bell M."/>
            <person name="Holmes B."/>
            <person name="Steigerwalt A.G."/>
            <person name="Villarma A."/>
            <person name="Sheth M."/>
            <person name="Batra D."/>
            <person name="Pryor J."/>
            <person name="Bernardet J.-F."/>
            <person name="Hugo C."/>
            <person name="Kampfer P."/>
            <person name="Newman J."/>
            <person name="McQuiston J.R."/>
        </authorList>
    </citation>
    <scope>NUCLEOTIDE SEQUENCE [LARGE SCALE GENOMIC DNA]</scope>
    <source>
        <strain evidence="3 6">KC_1864</strain>
    </source>
</reference>
<dbReference type="NCBIfam" id="TIGR03696">
    <property type="entry name" value="Rhs_assc_core"/>
    <property type="match status" value="1"/>
</dbReference>
<dbReference type="PANTHER" id="PTHR32305">
    <property type="match status" value="1"/>
</dbReference>
<dbReference type="OrthoDB" id="2972467at2"/>
<proteinExistence type="predicted"/>
<feature type="chain" id="PRO_5044593735" evidence="1">
    <location>
        <begin position="19"/>
        <end position="1257"/>
    </location>
</feature>
<dbReference type="InterPro" id="IPR050708">
    <property type="entry name" value="T6SS_VgrG/RHS"/>
</dbReference>
<dbReference type="Proteomes" id="UP000279972">
    <property type="component" value="Chromosome"/>
</dbReference>
<dbReference type="PANTHER" id="PTHR32305:SF15">
    <property type="entry name" value="PROTEIN RHSA-RELATED"/>
    <property type="match status" value="1"/>
</dbReference>
<feature type="signal peptide" evidence="1">
    <location>
        <begin position="1"/>
        <end position="18"/>
    </location>
</feature>
<evidence type="ECO:0000256" key="1">
    <source>
        <dbReference type="SAM" id="SignalP"/>
    </source>
</evidence>
<dbReference type="AlphaFoldDB" id="A0A3G6RJB2"/>
<name>A0A3G6RJB2_CHRLC</name>
<dbReference type="KEGG" id="clac:EG342_23460"/>
<dbReference type="InterPro" id="IPR045619">
    <property type="entry name" value="DUF6443"/>
</dbReference>
<evidence type="ECO:0000313" key="6">
    <source>
        <dbReference type="Proteomes" id="UP000279972"/>
    </source>
</evidence>
<reference evidence="4 5" key="1">
    <citation type="submission" date="2018-01" db="EMBL/GenBank/DDBJ databases">
        <title>Draft genome sequences of Chryseobacterium lactis NCTC11390, Chryseobacterium oncorhynchi 701B-08, and Chryseobacterium viscerum 687B-08.</title>
        <authorList>
            <person name="Jeong J.-J."/>
            <person name="Lee Y.J."/>
            <person name="Park B."/>
            <person name="Choi I.-G."/>
            <person name="Kim K.D."/>
        </authorList>
    </citation>
    <scope>NUCLEOTIDE SEQUENCE [LARGE SCALE GENOMIC DNA]</scope>
    <source>
        <strain evidence="4 5">NCTC11390</strain>
    </source>
</reference>
<gene>
    <name evidence="4" type="ORF">C1637_07490</name>
    <name evidence="3" type="ORF">EG342_23460</name>
</gene>